<dbReference type="Gene3D" id="1.20.1640.10">
    <property type="entry name" value="Multidrug efflux transporter AcrB transmembrane domain"/>
    <property type="match status" value="1"/>
</dbReference>
<dbReference type="EMBL" id="UFVQ01000003">
    <property type="protein sequence ID" value="STD04395.1"/>
    <property type="molecule type" value="Genomic_DNA"/>
</dbReference>
<reference evidence="1 2" key="1">
    <citation type="submission" date="2018-06" db="EMBL/GenBank/DDBJ databases">
        <authorList>
            <consortium name="Pathogen Informatics"/>
            <person name="Doyle S."/>
        </authorList>
    </citation>
    <scope>NUCLEOTIDE SEQUENCE [LARGE SCALE GENOMIC DNA]</scope>
    <source>
        <strain evidence="1 2">NCTC13533</strain>
    </source>
</reference>
<dbReference type="SUPFAM" id="SSF82693">
    <property type="entry name" value="Multidrug efflux transporter AcrB pore domain, PN1, PN2, PC1 and PC2 subdomains"/>
    <property type="match status" value="2"/>
</dbReference>
<organism evidence="1 2">
    <name type="scientific">Chryseobacterium carnipullorum</name>
    <dbReference type="NCBI Taxonomy" id="1124835"/>
    <lineage>
        <taxon>Bacteria</taxon>
        <taxon>Pseudomonadati</taxon>
        <taxon>Bacteroidota</taxon>
        <taxon>Flavobacteriia</taxon>
        <taxon>Flavobacteriales</taxon>
        <taxon>Weeksellaceae</taxon>
        <taxon>Chryseobacterium group</taxon>
        <taxon>Chryseobacterium</taxon>
    </lineage>
</organism>
<dbReference type="InterPro" id="IPR001036">
    <property type="entry name" value="Acrflvin-R"/>
</dbReference>
<dbReference type="InterPro" id="IPR027463">
    <property type="entry name" value="AcrB_DN_DC_subdom"/>
</dbReference>
<evidence type="ECO:0000313" key="2">
    <source>
        <dbReference type="Proteomes" id="UP000255224"/>
    </source>
</evidence>
<dbReference type="PANTHER" id="PTHR32063">
    <property type="match status" value="1"/>
</dbReference>
<gene>
    <name evidence="1" type="primary">bepG</name>
    <name evidence="1" type="ORF">NCTC13533_03631</name>
</gene>
<name>A0A376E9P1_CHRCU</name>
<dbReference type="SUPFAM" id="SSF82714">
    <property type="entry name" value="Multidrug efflux transporter AcrB TolC docking domain, DN and DC subdomains"/>
    <property type="match status" value="1"/>
</dbReference>
<dbReference type="Proteomes" id="UP000255224">
    <property type="component" value="Unassembled WGS sequence"/>
</dbReference>
<dbReference type="Gene3D" id="3.30.2090.10">
    <property type="entry name" value="Multidrug efflux transporter AcrB TolC docking domain, DN and DC subdomains"/>
    <property type="match status" value="1"/>
</dbReference>
<dbReference type="GO" id="GO:0005886">
    <property type="term" value="C:plasma membrane"/>
    <property type="evidence" value="ECO:0007669"/>
    <property type="project" value="TreeGrafter"/>
</dbReference>
<dbReference type="GO" id="GO:0042910">
    <property type="term" value="F:xenobiotic transmembrane transporter activity"/>
    <property type="evidence" value="ECO:0007669"/>
    <property type="project" value="TreeGrafter"/>
</dbReference>
<dbReference type="AlphaFoldDB" id="A0A376E9P1"/>
<dbReference type="Gene3D" id="3.30.70.1430">
    <property type="entry name" value="Multidrug efflux transporter AcrB pore domain"/>
    <property type="match status" value="1"/>
</dbReference>
<proteinExistence type="predicted"/>
<evidence type="ECO:0000313" key="1">
    <source>
        <dbReference type="EMBL" id="STD04395.1"/>
    </source>
</evidence>
<dbReference type="PANTHER" id="PTHR32063:SF9">
    <property type="entry name" value="SIMILAR TO MULTIDRUG RESISTANCE PROTEIN MEXB"/>
    <property type="match status" value="1"/>
</dbReference>
<accession>A0A376E9P1</accession>
<dbReference type="Gene3D" id="3.30.70.1320">
    <property type="entry name" value="Multidrug efflux transporter AcrB pore domain like"/>
    <property type="match status" value="1"/>
</dbReference>
<dbReference type="Pfam" id="PF00873">
    <property type="entry name" value="ACR_tran"/>
    <property type="match status" value="1"/>
</dbReference>
<protein>
    <submittedName>
        <fullName evidence="1">Efflux pump membrane transporter BepG</fullName>
    </submittedName>
</protein>
<sequence>MVEMFIRRKVLSLVISIVFVLLGIMALMKMPITQFPDIVPPSVTVTAKYTGANAEVSANAVALPLERAINGVPGMTYMSTVTSNDGLTLIQVFFEVGTDPDVAAVNVQNRVTTILDELPEEVIRAGVTTEKEVNSMLMYLNITSADPSQDEQFIYNFTDINVLQELKRIDGVGRAEIMGQKEYSMRIWLDPQKMAAYSISADEVISSLQKQNISAAPGKVGETSGKTSSQLQYVIKYKGKFFEPKQYEEVSHQIRRERNHPEA</sequence>
<dbReference type="PRINTS" id="PR00702">
    <property type="entry name" value="ACRIFLAVINRP"/>
</dbReference>